<dbReference type="CDD" id="cd06223">
    <property type="entry name" value="PRTases_typeI"/>
    <property type="match status" value="1"/>
</dbReference>
<gene>
    <name evidence="4" type="ORF">DW944_00380</name>
</gene>
<dbReference type="Proteomes" id="UP000284779">
    <property type="component" value="Unassembled WGS sequence"/>
</dbReference>
<dbReference type="SUPFAM" id="SSF53271">
    <property type="entry name" value="PRTase-like"/>
    <property type="match status" value="1"/>
</dbReference>
<feature type="domain" description="Double zinc ribbon" evidence="3">
    <location>
        <begin position="5"/>
        <end position="62"/>
    </location>
</feature>
<dbReference type="Pfam" id="PF18912">
    <property type="entry name" value="DZR_2"/>
    <property type="match status" value="1"/>
</dbReference>
<proteinExistence type="inferred from homology"/>
<comment type="similarity">
    <text evidence="1">Belongs to the ComF/GntX family.</text>
</comment>
<dbReference type="PANTHER" id="PTHR47505">
    <property type="entry name" value="DNA UTILIZATION PROTEIN YHGH"/>
    <property type="match status" value="1"/>
</dbReference>
<comment type="caution">
    <text evidence="4">The sequence shown here is derived from an EMBL/GenBank/DDBJ whole genome shotgun (WGS) entry which is preliminary data.</text>
</comment>
<dbReference type="Pfam" id="PF00156">
    <property type="entry name" value="Pribosyltran"/>
    <property type="match status" value="1"/>
</dbReference>
<name>A0A413RD43_9FIRM</name>
<accession>A0A413RD43</accession>
<evidence type="ECO:0000259" key="2">
    <source>
        <dbReference type="Pfam" id="PF00156"/>
    </source>
</evidence>
<dbReference type="InterPro" id="IPR000836">
    <property type="entry name" value="PRTase_dom"/>
</dbReference>
<dbReference type="InterPro" id="IPR051910">
    <property type="entry name" value="ComF/GntX_DNA_util-trans"/>
</dbReference>
<sequence length="235" mass="26821">MLGRVIEWMYPTVCPVCRKVLGKGKIICDTCKDELHIINEPRCAKCGKPLTDSGKTYCNDCKKMKHYYDRARSVFEYTGEMKIVLYRFKYGNSRDYGKFFAKVAKDVLENKLKEWNVQAIIPVPMYKDKEIKRGYNQAEVFGRALSKETGIALDDKCIIRKKSTVPQKKLSNEMRKINLQKAFGVDRKICSEYKTVLLVDDIYTTGSTFDACAKVLKVAGVEKVYCLSVAVGRDG</sequence>
<dbReference type="AlphaFoldDB" id="A0A413RD43"/>
<evidence type="ECO:0000256" key="1">
    <source>
        <dbReference type="ARBA" id="ARBA00008007"/>
    </source>
</evidence>
<dbReference type="PANTHER" id="PTHR47505:SF1">
    <property type="entry name" value="DNA UTILIZATION PROTEIN YHGH"/>
    <property type="match status" value="1"/>
</dbReference>
<evidence type="ECO:0000313" key="5">
    <source>
        <dbReference type="Proteomes" id="UP000284779"/>
    </source>
</evidence>
<organism evidence="4 5">
    <name type="scientific">Eubacterium ventriosum</name>
    <dbReference type="NCBI Taxonomy" id="39496"/>
    <lineage>
        <taxon>Bacteria</taxon>
        <taxon>Bacillati</taxon>
        <taxon>Bacillota</taxon>
        <taxon>Clostridia</taxon>
        <taxon>Eubacteriales</taxon>
        <taxon>Eubacteriaceae</taxon>
        <taxon>Eubacterium</taxon>
    </lineage>
</organism>
<evidence type="ECO:0000259" key="3">
    <source>
        <dbReference type="Pfam" id="PF18912"/>
    </source>
</evidence>
<dbReference type="RefSeq" id="WP_117969210.1">
    <property type="nucleotide sequence ID" value="NZ_CAUBDO010000001.1"/>
</dbReference>
<feature type="domain" description="Phosphoribosyltransferase" evidence="2">
    <location>
        <begin position="138"/>
        <end position="229"/>
    </location>
</feature>
<dbReference type="Gene3D" id="3.40.50.2020">
    <property type="match status" value="1"/>
</dbReference>
<dbReference type="EMBL" id="QSFD01000001">
    <property type="protein sequence ID" value="RHA20659.1"/>
    <property type="molecule type" value="Genomic_DNA"/>
</dbReference>
<evidence type="ECO:0000313" key="4">
    <source>
        <dbReference type="EMBL" id="RHA20659.1"/>
    </source>
</evidence>
<dbReference type="InterPro" id="IPR044005">
    <property type="entry name" value="DZR_2"/>
</dbReference>
<keyword evidence="5" id="KW-1185">Reference proteome</keyword>
<reference evidence="4 5" key="1">
    <citation type="submission" date="2018-08" db="EMBL/GenBank/DDBJ databases">
        <title>A genome reference for cultivated species of the human gut microbiota.</title>
        <authorList>
            <person name="Zou Y."/>
            <person name="Xue W."/>
            <person name="Luo G."/>
        </authorList>
    </citation>
    <scope>NUCLEOTIDE SEQUENCE [LARGE SCALE GENOMIC DNA]</scope>
    <source>
        <strain evidence="4 5">AM44-11BH</strain>
    </source>
</reference>
<protein>
    <submittedName>
        <fullName evidence="4">ComF family protein</fullName>
    </submittedName>
</protein>
<dbReference type="InterPro" id="IPR029057">
    <property type="entry name" value="PRTase-like"/>
</dbReference>